<sequence length="256" mass="29648">MIKRTRKLKESGVGSLRFETRAEQKFLGLIRRLDRAQNAVLRGITAEEDLLTAKLESYGAGMTKLSSYFTKKKTDVNTNVIWFPLERSSSDWEPKPCCIGVSSSTKECVHFPCRNLTSYHFMFRELPQWLLDVADDSVKRSKQRENLPKIFSSVNTASSFECQKSVEKNPRLDNVFRKPWQQTDTVKLPELDLPIGITPNERRLKITIAKKRLQNELENKPVERCVNYGKPMSVRQLQRPVRTVARRLDVKYQNAL</sequence>
<protein>
    <submittedName>
        <fullName evidence="1">Uncharacterized protein</fullName>
    </submittedName>
</protein>
<accession>A0A9D4L679</accession>
<dbReference type="Proteomes" id="UP000828390">
    <property type="component" value="Unassembled WGS sequence"/>
</dbReference>
<evidence type="ECO:0000313" key="2">
    <source>
        <dbReference type="Proteomes" id="UP000828390"/>
    </source>
</evidence>
<dbReference type="EMBL" id="JAIWYP010000003">
    <property type="protein sequence ID" value="KAH3852039.1"/>
    <property type="molecule type" value="Genomic_DNA"/>
</dbReference>
<dbReference type="AlphaFoldDB" id="A0A9D4L679"/>
<comment type="caution">
    <text evidence="1">The sequence shown here is derived from an EMBL/GenBank/DDBJ whole genome shotgun (WGS) entry which is preliminary data.</text>
</comment>
<name>A0A9D4L679_DREPO</name>
<reference evidence="1" key="2">
    <citation type="submission" date="2020-11" db="EMBL/GenBank/DDBJ databases">
        <authorList>
            <person name="McCartney M.A."/>
            <person name="Auch B."/>
            <person name="Kono T."/>
            <person name="Mallez S."/>
            <person name="Becker A."/>
            <person name="Gohl D.M."/>
            <person name="Silverstein K.A.T."/>
            <person name="Koren S."/>
            <person name="Bechman K.B."/>
            <person name="Herman A."/>
            <person name="Abrahante J.E."/>
            <person name="Garbe J."/>
        </authorList>
    </citation>
    <scope>NUCLEOTIDE SEQUENCE</scope>
    <source>
        <strain evidence="1">Duluth1</strain>
        <tissue evidence="1">Whole animal</tissue>
    </source>
</reference>
<keyword evidence="2" id="KW-1185">Reference proteome</keyword>
<gene>
    <name evidence="1" type="ORF">DPMN_094532</name>
</gene>
<reference evidence="1" key="1">
    <citation type="journal article" date="2019" name="bioRxiv">
        <title>The Genome of the Zebra Mussel, Dreissena polymorpha: A Resource for Invasive Species Research.</title>
        <authorList>
            <person name="McCartney M.A."/>
            <person name="Auch B."/>
            <person name="Kono T."/>
            <person name="Mallez S."/>
            <person name="Zhang Y."/>
            <person name="Obille A."/>
            <person name="Becker A."/>
            <person name="Abrahante J.E."/>
            <person name="Garbe J."/>
            <person name="Badalamenti J.P."/>
            <person name="Herman A."/>
            <person name="Mangelson H."/>
            <person name="Liachko I."/>
            <person name="Sullivan S."/>
            <person name="Sone E.D."/>
            <person name="Koren S."/>
            <person name="Silverstein K.A.T."/>
            <person name="Beckman K.B."/>
            <person name="Gohl D.M."/>
        </authorList>
    </citation>
    <scope>NUCLEOTIDE SEQUENCE</scope>
    <source>
        <strain evidence="1">Duluth1</strain>
        <tissue evidence="1">Whole animal</tissue>
    </source>
</reference>
<organism evidence="1 2">
    <name type="scientific">Dreissena polymorpha</name>
    <name type="common">Zebra mussel</name>
    <name type="synonym">Mytilus polymorpha</name>
    <dbReference type="NCBI Taxonomy" id="45954"/>
    <lineage>
        <taxon>Eukaryota</taxon>
        <taxon>Metazoa</taxon>
        <taxon>Spiralia</taxon>
        <taxon>Lophotrochozoa</taxon>
        <taxon>Mollusca</taxon>
        <taxon>Bivalvia</taxon>
        <taxon>Autobranchia</taxon>
        <taxon>Heteroconchia</taxon>
        <taxon>Euheterodonta</taxon>
        <taxon>Imparidentia</taxon>
        <taxon>Neoheterodontei</taxon>
        <taxon>Myida</taxon>
        <taxon>Dreissenoidea</taxon>
        <taxon>Dreissenidae</taxon>
        <taxon>Dreissena</taxon>
    </lineage>
</organism>
<evidence type="ECO:0000313" key="1">
    <source>
        <dbReference type="EMBL" id="KAH3852039.1"/>
    </source>
</evidence>
<proteinExistence type="predicted"/>